<keyword evidence="10" id="KW-1185">Reference proteome</keyword>
<comment type="similarity">
    <text evidence="1">Belongs to the FlgM family.</text>
</comment>
<keyword evidence="8" id="KW-0969">Cilium</keyword>
<keyword evidence="3" id="KW-0678">Repressor</keyword>
<gene>
    <name evidence="9" type="primary">flgM</name>
    <name evidence="9" type="ORF">AWH56_005060</name>
    <name evidence="8" type="ORF">AWH56_18015</name>
</gene>
<dbReference type="SUPFAM" id="SSF101498">
    <property type="entry name" value="Anti-sigma factor FlgM"/>
    <property type="match status" value="1"/>
</dbReference>
<reference evidence="8 10" key="1">
    <citation type="submission" date="2016-10" db="EMBL/GenBank/DDBJ databases">
        <title>Draft genome sequences of four alkaliphilic bacteria belonging to the Anaerobacillus genus.</title>
        <authorList>
            <person name="Bassil N.M."/>
            <person name="Lloyd J.R."/>
        </authorList>
    </citation>
    <scope>NUCLEOTIDE SEQUENCE [LARGE SCALE GENOMIC DNA]</scope>
    <source>
        <strain evidence="8 10">NB2006</strain>
    </source>
</reference>
<evidence type="ECO:0000259" key="7">
    <source>
        <dbReference type="Pfam" id="PF04316"/>
    </source>
</evidence>
<evidence type="ECO:0000313" key="9">
    <source>
        <dbReference type="EMBL" id="QOY37017.1"/>
    </source>
</evidence>
<proteinExistence type="inferred from homology"/>
<dbReference type="AlphaFoldDB" id="A0A1S2L9S9"/>
<keyword evidence="6" id="KW-0804">Transcription</keyword>
<protein>
    <recommendedName>
        <fullName evidence="2">Negative regulator of flagellin synthesis</fullName>
    </recommendedName>
</protein>
<evidence type="ECO:0000313" key="10">
    <source>
        <dbReference type="Proteomes" id="UP000180175"/>
    </source>
</evidence>
<dbReference type="NCBIfam" id="TIGR03824">
    <property type="entry name" value="FlgM_jcvi"/>
    <property type="match status" value="1"/>
</dbReference>
<dbReference type="Proteomes" id="UP000180175">
    <property type="component" value="Chromosome"/>
</dbReference>
<evidence type="ECO:0000313" key="8">
    <source>
        <dbReference type="EMBL" id="OIJ09010.1"/>
    </source>
</evidence>
<keyword evidence="5" id="KW-0805">Transcription regulation</keyword>
<evidence type="ECO:0000256" key="2">
    <source>
        <dbReference type="ARBA" id="ARBA00017823"/>
    </source>
</evidence>
<dbReference type="InterPro" id="IPR035890">
    <property type="entry name" value="Anti-sigma-28_factor_FlgM_sf"/>
</dbReference>
<dbReference type="GO" id="GO:0045892">
    <property type="term" value="P:negative regulation of DNA-templated transcription"/>
    <property type="evidence" value="ECO:0007669"/>
    <property type="project" value="InterPro"/>
</dbReference>
<name>A0A1S2L9S9_9BACI</name>
<organism evidence="8 10">
    <name type="scientific">Anaerobacillus isosaccharinicus</name>
    <dbReference type="NCBI Taxonomy" id="1532552"/>
    <lineage>
        <taxon>Bacteria</taxon>
        <taxon>Bacillati</taxon>
        <taxon>Bacillota</taxon>
        <taxon>Bacilli</taxon>
        <taxon>Bacillales</taxon>
        <taxon>Bacillaceae</taxon>
        <taxon>Anaerobacillus</taxon>
    </lineage>
</organism>
<sequence>MKINPYGNIQNIYKKSIEKQQPKADVSKKADKLEISTEAKLMQQETRISTERKEKVEQLKAQVQSGEYKVNPQEVAKKFYEFWNE</sequence>
<reference evidence="9 10" key="3">
    <citation type="journal article" date="2019" name="Int. J. Syst. Evol. Microbiol.">
        <title>Anaerobacillus isosaccharinicus sp. nov., an alkaliphilic bacterium which degrades isosaccharinic acid.</title>
        <authorList>
            <person name="Bassil N.M."/>
            <person name="Lloyd J.R."/>
        </authorList>
    </citation>
    <scope>NUCLEOTIDE SEQUENCE [LARGE SCALE GENOMIC DNA]</scope>
    <source>
        <strain evidence="9 10">NB2006</strain>
    </source>
</reference>
<feature type="domain" description="Anti-sigma-28 factor FlgM C-terminal" evidence="7">
    <location>
        <begin position="31"/>
        <end position="79"/>
    </location>
</feature>
<dbReference type="InterPro" id="IPR007412">
    <property type="entry name" value="FlgM"/>
</dbReference>
<dbReference type="Gene3D" id="6.10.140.30">
    <property type="entry name" value="Anti-sigma-28 factor FlgM"/>
    <property type="match status" value="1"/>
</dbReference>
<dbReference type="EMBL" id="LQXD01000157">
    <property type="protein sequence ID" value="OIJ09010.1"/>
    <property type="molecule type" value="Genomic_DNA"/>
</dbReference>
<evidence type="ECO:0000256" key="1">
    <source>
        <dbReference type="ARBA" id="ARBA00005322"/>
    </source>
</evidence>
<keyword evidence="4" id="KW-1005">Bacterial flagellum biogenesis</keyword>
<accession>A0A1S2L9S9</accession>
<reference evidence="9 10" key="2">
    <citation type="journal article" date="2017" name="Genome Announc.">
        <title>Draft Genome Sequences of Four Alkaliphilic Bacteria Belonging to the Anaerobacillus Genus.</title>
        <authorList>
            <person name="Bassil N.M."/>
            <person name="Lloyd J.R."/>
        </authorList>
    </citation>
    <scope>NUCLEOTIDE SEQUENCE [LARGE SCALE GENOMIC DNA]</scope>
    <source>
        <strain evidence="9 10">NB2006</strain>
    </source>
</reference>
<dbReference type="OrthoDB" id="2991036at2"/>
<keyword evidence="8" id="KW-0966">Cell projection</keyword>
<dbReference type="InterPro" id="IPR031316">
    <property type="entry name" value="FlgM_C"/>
</dbReference>
<keyword evidence="8" id="KW-0282">Flagellum</keyword>
<dbReference type="Pfam" id="PF04316">
    <property type="entry name" value="FlgM"/>
    <property type="match status" value="1"/>
</dbReference>
<evidence type="ECO:0000256" key="3">
    <source>
        <dbReference type="ARBA" id="ARBA00022491"/>
    </source>
</evidence>
<evidence type="ECO:0000256" key="6">
    <source>
        <dbReference type="ARBA" id="ARBA00023163"/>
    </source>
</evidence>
<evidence type="ECO:0000256" key="5">
    <source>
        <dbReference type="ARBA" id="ARBA00023015"/>
    </source>
</evidence>
<dbReference type="RefSeq" id="WP_071318347.1">
    <property type="nucleotide sequence ID" value="NZ_CP063356.2"/>
</dbReference>
<reference evidence="9" key="4">
    <citation type="submission" date="2020-10" db="EMBL/GenBank/DDBJ databases">
        <authorList>
            <person name="Bassil N.M."/>
            <person name="Lloyd J.R."/>
        </authorList>
    </citation>
    <scope>NUCLEOTIDE SEQUENCE</scope>
    <source>
        <strain evidence="9">NB2006</strain>
    </source>
</reference>
<evidence type="ECO:0000256" key="4">
    <source>
        <dbReference type="ARBA" id="ARBA00022795"/>
    </source>
</evidence>
<dbReference type="GO" id="GO:0044781">
    <property type="term" value="P:bacterial-type flagellum organization"/>
    <property type="evidence" value="ECO:0007669"/>
    <property type="project" value="UniProtKB-KW"/>
</dbReference>
<dbReference type="KEGG" id="aia:AWH56_005060"/>
<dbReference type="EMBL" id="CP063356">
    <property type="protein sequence ID" value="QOY37017.1"/>
    <property type="molecule type" value="Genomic_DNA"/>
</dbReference>